<sequence>METRPGPTQGGAVLAGPVQLGPLPRAGAVPFAWANVQSTRLVRLSATVRLHALVGKKDGHTTFAPNGRNETRHWMPGPARIELARVSSPLYHERLARADIREEIDGFGQALSPVRAPQMTWFGNWCPGPAAGWLGHSAFPLTYQEPRQACVWVSRRKGAGLLHVQVGGSEQPSILSSPCSIMNHDGLGVGALLIWAPILSTLEGKKHPASLRENMSLLVFGSRGGPF</sequence>
<protein>
    <submittedName>
        <fullName evidence="1">Uncharacterized protein</fullName>
    </submittedName>
</protein>
<organism evidence="1 2">
    <name type="scientific">Thalassiosira oceanica</name>
    <name type="common">Marine diatom</name>
    <dbReference type="NCBI Taxonomy" id="159749"/>
    <lineage>
        <taxon>Eukaryota</taxon>
        <taxon>Sar</taxon>
        <taxon>Stramenopiles</taxon>
        <taxon>Ochrophyta</taxon>
        <taxon>Bacillariophyta</taxon>
        <taxon>Coscinodiscophyceae</taxon>
        <taxon>Thalassiosirophycidae</taxon>
        <taxon>Thalassiosirales</taxon>
        <taxon>Thalassiosiraceae</taxon>
        <taxon>Thalassiosira</taxon>
    </lineage>
</organism>
<gene>
    <name evidence="1" type="ORF">THAOC_01853</name>
</gene>
<evidence type="ECO:0000313" key="1">
    <source>
        <dbReference type="EMBL" id="EJK76387.1"/>
    </source>
</evidence>
<keyword evidence="2" id="KW-1185">Reference proteome</keyword>
<comment type="caution">
    <text evidence="1">The sequence shown here is derived from an EMBL/GenBank/DDBJ whole genome shotgun (WGS) entry which is preliminary data.</text>
</comment>
<accession>K0TQP1</accession>
<dbReference type="AlphaFoldDB" id="K0TQP1"/>
<evidence type="ECO:0000313" key="2">
    <source>
        <dbReference type="Proteomes" id="UP000266841"/>
    </source>
</evidence>
<name>K0TQP1_THAOC</name>
<reference evidence="1 2" key="1">
    <citation type="journal article" date="2012" name="Genome Biol.">
        <title>Genome and low-iron response of an oceanic diatom adapted to chronic iron limitation.</title>
        <authorList>
            <person name="Lommer M."/>
            <person name="Specht M."/>
            <person name="Roy A.S."/>
            <person name="Kraemer L."/>
            <person name="Andreson R."/>
            <person name="Gutowska M.A."/>
            <person name="Wolf J."/>
            <person name="Bergner S.V."/>
            <person name="Schilhabel M.B."/>
            <person name="Klostermeier U.C."/>
            <person name="Beiko R.G."/>
            <person name="Rosenstiel P."/>
            <person name="Hippler M."/>
            <person name="Laroche J."/>
        </authorList>
    </citation>
    <scope>NUCLEOTIDE SEQUENCE [LARGE SCALE GENOMIC DNA]</scope>
    <source>
        <strain evidence="1 2">CCMP1005</strain>
    </source>
</reference>
<dbReference type="Proteomes" id="UP000266841">
    <property type="component" value="Unassembled WGS sequence"/>
</dbReference>
<dbReference type="EMBL" id="AGNL01002230">
    <property type="protein sequence ID" value="EJK76387.1"/>
    <property type="molecule type" value="Genomic_DNA"/>
</dbReference>
<proteinExistence type="predicted"/>